<gene>
    <name evidence="2" type="ORF">CFAM422_004735</name>
</gene>
<dbReference type="Proteomes" id="UP000801864">
    <property type="component" value="Unassembled WGS sequence"/>
</dbReference>
<feature type="compositionally biased region" description="Basic and acidic residues" evidence="1">
    <location>
        <begin position="1"/>
        <end position="16"/>
    </location>
</feature>
<organism evidence="2 3">
    <name type="scientific">Trichoderma lentiforme</name>
    <dbReference type="NCBI Taxonomy" id="1567552"/>
    <lineage>
        <taxon>Eukaryota</taxon>
        <taxon>Fungi</taxon>
        <taxon>Dikarya</taxon>
        <taxon>Ascomycota</taxon>
        <taxon>Pezizomycotina</taxon>
        <taxon>Sordariomycetes</taxon>
        <taxon>Hypocreomycetidae</taxon>
        <taxon>Hypocreales</taxon>
        <taxon>Hypocreaceae</taxon>
        <taxon>Trichoderma</taxon>
    </lineage>
</organism>
<reference evidence="2 3" key="1">
    <citation type="submission" date="2018-06" db="EMBL/GenBank/DDBJ databases">
        <title>Genome analysis of cellulolytic fungus Trichoderma lentiforme CFAM-422.</title>
        <authorList>
            <person name="Steindorff A.S."/>
            <person name="Formighieri E.F."/>
            <person name="Midorikawa G.E.O."/>
            <person name="Tamietti M.S."/>
            <person name="Ramos E.Z."/>
            <person name="Silva A.S."/>
            <person name="Bon E.P.S."/>
            <person name="Mendes T.D."/>
            <person name="Damaso M.C.T."/>
            <person name="Favaro L.C.L."/>
        </authorList>
    </citation>
    <scope>NUCLEOTIDE SEQUENCE [LARGE SCALE GENOMIC DNA]</scope>
    <source>
        <strain evidence="2 3">CFAM-422</strain>
    </source>
</reference>
<proteinExistence type="predicted"/>
<sequence>MEAEGRIREQEIPSSRRDRRHHVNGSPDGAVLASRDPRGILGWSKMLRVARNGYQALELRAGH</sequence>
<name>A0A9P4XJX2_9HYPO</name>
<keyword evidence="3" id="KW-1185">Reference proteome</keyword>
<dbReference type="EMBL" id="QLNT01000007">
    <property type="protein sequence ID" value="KAF3073133.1"/>
    <property type="molecule type" value="Genomic_DNA"/>
</dbReference>
<comment type="caution">
    <text evidence="2">The sequence shown here is derived from an EMBL/GenBank/DDBJ whole genome shotgun (WGS) entry which is preliminary data.</text>
</comment>
<evidence type="ECO:0000313" key="3">
    <source>
        <dbReference type="Proteomes" id="UP000801864"/>
    </source>
</evidence>
<evidence type="ECO:0000256" key="1">
    <source>
        <dbReference type="SAM" id="MobiDB-lite"/>
    </source>
</evidence>
<evidence type="ECO:0000313" key="2">
    <source>
        <dbReference type="EMBL" id="KAF3073133.1"/>
    </source>
</evidence>
<dbReference type="AlphaFoldDB" id="A0A9P4XJX2"/>
<accession>A0A9P4XJX2</accession>
<protein>
    <submittedName>
        <fullName evidence="2">Uncharacterized protein</fullName>
    </submittedName>
</protein>
<feature type="region of interest" description="Disordered" evidence="1">
    <location>
        <begin position="1"/>
        <end position="35"/>
    </location>
</feature>